<feature type="compositionally biased region" description="Polar residues" evidence="10">
    <location>
        <begin position="627"/>
        <end position="646"/>
    </location>
</feature>
<dbReference type="InterPro" id="IPR051334">
    <property type="entry name" value="SRPK"/>
</dbReference>
<evidence type="ECO:0000256" key="10">
    <source>
        <dbReference type="SAM" id="MobiDB-lite"/>
    </source>
</evidence>
<feature type="compositionally biased region" description="Polar residues" evidence="10">
    <location>
        <begin position="250"/>
        <end position="273"/>
    </location>
</feature>
<gene>
    <name evidence="12" type="ORF">LSCM4_05080</name>
</gene>
<evidence type="ECO:0000256" key="6">
    <source>
        <dbReference type="ARBA" id="ARBA00022840"/>
    </source>
</evidence>
<feature type="compositionally biased region" description="Polar residues" evidence="10">
    <location>
        <begin position="63"/>
        <end position="80"/>
    </location>
</feature>
<feature type="region of interest" description="Disordered" evidence="10">
    <location>
        <begin position="362"/>
        <end position="381"/>
    </location>
</feature>
<feature type="region of interest" description="Disordered" evidence="10">
    <location>
        <begin position="389"/>
        <end position="500"/>
    </location>
</feature>
<dbReference type="GeneID" id="92360988"/>
<dbReference type="PANTHER" id="PTHR47634:SF9">
    <property type="entry name" value="PROTEIN KINASE DOMAIN-CONTAINING PROTEIN-RELATED"/>
    <property type="match status" value="1"/>
</dbReference>
<feature type="region of interest" description="Disordered" evidence="10">
    <location>
        <begin position="1"/>
        <end position="118"/>
    </location>
</feature>
<evidence type="ECO:0000256" key="2">
    <source>
        <dbReference type="ARBA" id="ARBA00022527"/>
    </source>
</evidence>
<evidence type="ECO:0000256" key="5">
    <source>
        <dbReference type="ARBA" id="ARBA00022777"/>
    </source>
</evidence>
<dbReference type="EMBL" id="JAFHLR010000026">
    <property type="protein sequence ID" value="KAG5476124.1"/>
    <property type="molecule type" value="Genomic_DNA"/>
</dbReference>
<dbReference type="RefSeq" id="XP_067062357.1">
    <property type="nucleotide sequence ID" value="XM_067207054.1"/>
</dbReference>
<dbReference type="Pfam" id="PF00069">
    <property type="entry name" value="Pkinase"/>
    <property type="match status" value="1"/>
</dbReference>
<feature type="compositionally biased region" description="Polar residues" evidence="10">
    <location>
        <begin position="566"/>
        <end position="576"/>
    </location>
</feature>
<dbReference type="GO" id="GO:0050684">
    <property type="term" value="P:regulation of mRNA processing"/>
    <property type="evidence" value="ECO:0007669"/>
    <property type="project" value="TreeGrafter"/>
</dbReference>
<keyword evidence="5" id="KW-0418">Kinase</keyword>
<feature type="region of interest" description="Disordered" evidence="10">
    <location>
        <begin position="680"/>
        <end position="704"/>
    </location>
</feature>
<reference evidence="13" key="1">
    <citation type="journal article" date="2021" name="Microbiol. Resour. Announc.">
        <title>LGAAP: Leishmaniinae Genome Assembly and Annotation Pipeline.</title>
        <authorList>
            <person name="Almutairi H."/>
            <person name="Urbaniak M.D."/>
            <person name="Bates M.D."/>
            <person name="Jariyapan N."/>
            <person name="Kwakye-Nuako G."/>
            <person name="Thomaz-Soccol V."/>
            <person name="Al-Salem W.S."/>
            <person name="Dillon R.J."/>
            <person name="Bates P.A."/>
            <person name="Gatherer D."/>
        </authorList>
    </citation>
    <scope>NUCLEOTIDE SEQUENCE [LARGE SCALE GENOMIC DNA]</scope>
</reference>
<evidence type="ECO:0000256" key="3">
    <source>
        <dbReference type="ARBA" id="ARBA00022679"/>
    </source>
</evidence>
<evidence type="ECO:0000256" key="4">
    <source>
        <dbReference type="ARBA" id="ARBA00022741"/>
    </source>
</evidence>
<sequence length="1392" mass="148092">MPMGPDYAAEGSGGVQRYSNHHDMRGEASSFPRCLSPHAAPSQKQLRYQTSPEGRPHQHHRTLSSSNSGSAATCTVSSATRDGGVSPCHRAPLPYRSHASPHSRLGDAASPRSTVTEAAMQAGNADLSSGCSLQFKRCTASAPSLSPVIASRELPPLQAHSPESQHHRQLQFSSAGAADLYSSKLVFASSEAPQMKTATASLNDAVCGGSKSPNSCRGGTMTGTSPQQSRGNCRNSVGSMVLPEEESYPNKLTQSEMATSSLPAPSGSTNTARVSGPSPYQRAVNGMSSPQQQRQQFMASQRHAAGNLTASFGPSVSAASEGATPGSASTSGSDANTIDPRRYGDNSSPAVNISLEGRLPTTSAPVTHRHTPQSSASWPHEAFVPSSFTGVSTPSPHPYQRAAVSPPLESAPVMPPKTSPETTSTPHRACDSAAGGVAAGRVSEACGPRKSPSRPLAHHQSPEKGFIDSQSTGRPAPNAEASQQPQTLYPPAPTSSSQQVLKSPAMFGVIDLSYSRADASGSRGTPAMSTGAAAATANAAAKALIQASTPSRAPVALNARAPVPSLPSSSNNTSVMSANHADPAAPASSSPSTMTTVTAATQPHGSSANSEFTARYGTTIVRMGNSAGRTDSNYSTSRRTPSLSGDATTATVTTTSTTTPRYSPRADCQTPVHASRIISQRGALFTPFSPPPAESGDSTDEPAQQQLMSTAPTIVVAARARKSVVSPSTVSVSAVRQPERSAQALMLTADTVLPVAAQEEEADNSSSATTTATRSSSNSHAQPPFLASPFRSTTASTMTAHKAGTAGAAVNGADSLDKVRAVHSAVSASRRNVAARVSRPRDKWAATFAGGSSFTKNMTTDVSSASASSVDIGVLAGARGAHVRRHTRVSSASTSSASSDVLGASRTSKSFSFASSRAQMQRYIDQWRDRFEEDKNAYKEGGYLTVTPGRIVHSRYVLIQKLGWGEFSTVWLGYDTKHASLGRGLSQAFVAVKVSKCRSSVQEATRYEVSLLRYLEARLPRHAAITNIIDCFDVRGEFGTHTCMVIPLCGPNLLSIIERMKANHNRRSADDVRMIKEIVISVLISLHELSELNVVHTDIKPENVLCSAVDSKLVSSMEKFCSYNQDRSHMISLDRFKESMAQQTTDHLVCLADFGLSALLEPPGSAPLWASMCGNIDFSLLSPLMRCKKNFPVTRSGVMDNQRGTLIQTREYRAPEVLLGLDFTCATDVWSVGCMTFELITGSFLMDPKKKAREPRDMDIEHLAMMMQLLGPLPPEITNIRVRNNDYYDAILQGTPVPKTGSRPPPEYLHRFVDRSGNFIYASRYRSYPRRNLEAELVPYLGFREAHLAANFILSCLHSYDPKQRPSAKKLLSHQWFHGIGASSKDKASSHQ</sequence>
<accession>A0A836GP07</accession>
<dbReference type="Gene3D" id="1.10.510.10">
    <property type="entry name" value="Transferase(Phosphotransferase) domain 1"/>
    <property type="match status" value="1"/>
</dbReference>
<keyword evidence="6 9" id="KW-0067">ATP-binding</keyword>
<dbReference type="GO" id="GO:0005524">
    <property type="term" value="F:ATP binding"/>
    <property type="evidence" value="ECO:0007669"/>
    <property type="project" value="UniProtKB-UniRule"/>
</dbReference>
<evidence type="ECO:0000259" key="11">
    <source>
        <dbReference type="PROSITE" id="PS50011"/>
    </source>
</evidence>
<dbReference type="FunFam" id="3.30.200.20:FF:000955">
    <property type="entry name" value="Protein kinase, putative"/>
    <property type="match status" value="1"/>
</dbReference>
<dbReference type="InterPro" id="IPR000719">
    <property type="entry name" value="Prot_kinase_dom"/>
</dbReference>
<keyword evidence="3" id="KW-0808">Transferase</keyword>
<evidence type="ECO:0000256" key="1">
    <source>
        <dbReference type="ARBA" id="ARBA00012513"/>
    </source>
</evidence>
<dbReference type="GO" id="GO:0004674">
    <property type="term" value="F:protein serine/threonine kinase activity"/>
    <property type="evidence" value="ECO:0007669"/>
    <property type="project" value="UniProtKB-KW"/>
</dbReference>
<dbReference type="InterPro" id="IPR008271">
    <property type="entry name" value="Ser/Thr_kinase_AS"/>
</dbReference>
<dbReference type="SUPFAM" id="SSF56112">
    <property type="entry name" value="Protein kinase-like (PK-like)"/>
    <property type="match status" value="1"/>
</dbReference>
<comment type="catalytic activity">
    <reaction evidence="8">
        <text>L-seryl-[protein] + ATP = O-phospho-L-seryl-[protein] + ADP + H(+)</text>
        <dbReference type="Rhea" id="RHEA:17989"/>
        <dbReference type="Rhea" id="RHEA-COMP:9863"/>
        <dbReference type="Rhea" id="RHEA-COMP:11604"/>
        <dbReference type="ChEBI" id="CHEBI:15378"/>
        <dbReference type="ChEBI" id="CHEBI:29999"/>
        <dbReference type="ChEBI" id="CHEBI:30616"/>
        <dbReference type="ChEBI" id="CHEBI:83421"/>
        <dbReference type="ChEBI" id="CHEBI:456216"/>
        <dbReference type="EC" id="2.7.11.1"/>
    </reaction>
</comment>
<evidence type="ECO:0000256" key="9">
    <source>
        <dbReference type="PROSITE-ProRule" id="PRU10141"/>
    </source>
</evidence>
<keyword evidence="4 9" id="KW-0547">Nucleotide-binding</keyword>
<dbReference type="KEGG" id="loi:92360988"/>
<protein>
    <recommendedName>
        <fullName evidence="1">non-specific serine/threonine protein kinase</fullName>
        <ecNumber evidence="1">2.7.11.1</ecNumber>
    </recommendedName>
</protein>
<evidence type="ECO:0000313" key="13">
    <source>
        <dbReference type="Proteomes" id="UP000674143"/>
    </source>
</evidence>
<comment type="catalytic activity">
    <reaction evidence="7">
        <text>L-threonyl-[protein] + ATP = O-phospho-L-threonyl-[protein] + ADP + H(+)</text>
        <dbReference type="Rhea" id="RHEA:46608"/>
        <dbReference type="Rhea" id="RHEA-COMP:11060"/>
        <dbReference type="Rhea" id="RHEA-COMP:11605"/>
        <dbReference type="ChEBI" id="CHEBI:15378"/>
        <dbReference type="ChEBI" id="CHEBI:30013"/>
        <dbReference type="ChEBI" id="CHEBI:30616"/>
        <dbReference type="ChEBI" id="CHEBI:61977"/>
        <dbReference type="ChEBI" id="CHEBI:456216"/>
        <dbReference type="EC" id="2.7.11.1"/>
    </reaction>
</comment>
<dbReference type="PANTHER" id="PTHR47634">
    <property type="entry name" value="PROTEIN KINASE DOMAIN-CONTAINING PROTEIN-RELATED"/>
    <property type="match status" value="1"/>
</dbReference>
<feature type="compositionally biased region" description="Low complexity" evidence="10">
    <location>
        <begin position="577"/>
        <end position="603"/>
    </location>
</feature>
<feature type="binding site" evidence="9">
    <location>
        <position position="993"/>
    </location>
    <ligand>
        <name>ATP</name>
        <dbReference type="ChEBI" id="CHEBI:30616"/>
    </ligand>
</feature>
<dbReference type="PROSITE" id="PS50011">
    <property type="entry name" value="PROTEIN_KINASE_DOM"/>
    <property type="match status" value="1"/>
</dbReference>
<proteinExistence type="predicted"/>
<dbReference type="SMART" id="SM00220">
    <property type="entry name" value="S_TKc"/>
    <property type="match status" value="1"/>
</dbReference>
<evidence type="ECO:0000256" key="8">
    <source>
        <dbReference type="ARBA" id="ARBA00048679"/>
    </source>
</evidence>
<organism evidence="12 13">
    <name type="scientific">Leishmania orientalis</name>
    <dbReference type="NCBI Taxonomy" id="2249476"/>
    <lineage>
        <taxon>Eukaryota</taxon>
        <taxon>Discoba</taxon>
        <taxon>Euglenozoa</taxon>
        <taxon>Kinetoplastea</taxon>
        <taxon>Metakinetoplastina</taxon>
        <taxon>Trypanosomatida</taxon>
        <taxon>Trypanosomatidae</taxon>
        <taxon>Leishmaniinae</taxon>
        <taxon>Leishmania</taxon>
    </lineage>
</organism>
<dbReference type="Gene3D" id="3.30.200.20">
    <property type="entry name" value="Phosphorylase Kinase, domain 1"/>
    <property type="match status" value="1"/>
</dbReference>
<feature type="region of interest" description="Disordered" evidence="10">
    <location>
        <begin position="758"/>
        <end position="789"/>
    </location>
</feature>
<keyword evidence="2" id="KW-0723">Serine/threonine-protein kinase</keyword>
<reference evidence="13" key="2">
    <citation type="journal article" date="2021" name="Sci. Data">
        <title>Chromosome-scale genome sequencing, assembly and annotation of six genomes from subfamily Leishmaniinae.</title>
        <authorList>
            <person name="Almutairi H."/>
            <person name="Urbaniak M.D."/>
            <person name="Bates M.D."/>
            <person name="Jariyapan N."/>
            <person name="Kwakye-Nuako G."/>
            <person name="Thomaz Soccol V."/>
            <person name="Al-Salem W.S."/>
            <person name="Dillon R.J."/>
            <person name="Bates P.A."/>
            <person name="Gatherer D."/>
        </authorList>
    </citation>
    <scope>NUCLEOTIDE SEQUENCE [LARGE SCALE GENOMIC DNA]</scope>
</reference>
<evidence type="ECO:0000313" key="12">
    <source>
        <dbReference type="EMBL" id="KAG5476124.1"/>
    </source>
</evidence>
<dbReference type="GO" id="GO:0000245">
    <property type="term" value="P:spliceosomal complex assembly"/>
    <property type="evidence" value="ECO:0007669"/>
    <property type="project" value="TreeGrafter"/>
</dbReference>
<feature type="domain" description="Protein kinase" evidence="11">
    <location>
        <begin position="956"/>
        <end position="1377"/>
    </location>
</feature>
<feature type="region of interest" description="Disordered" evidence="10">
    <location>
        <begin position="564"/>
        <end position="610"/>
    </location>
</feature>
<dbReference type="Proteomes" id="UP000674143">
    <property type="component" value="Unassembled WGS sequence"/>
</dbReference>
<dbReference type="EC" id="2.7.11.1" evidence="1"/>
<dbReference type="InterPro" id="IPR017441">
    <property type="entry name" value="Protein_kinase_ATP_BS"/>
</dbReference>
<feature type="region of interest" description="Disordered" evidence="10">
    <location>
        <begin position="624"/>
        <end position="649"/>
    </location>
</feature>
<feature type="compositionally biased region" description="Polar residues" evidence="10">
    <location>
        <begin position="42"/>
        <end position="52"/>
    </location>
</feature>
<feature type="compositionally biased region" description="Polar residues" evidence="10">
    <location>
        <begin position="211"/>
        <end position="238"/>
    </location>
</feature>
<dbReference type="PROSITE" id="PS00107">
    <property type="entry name" value="PROTEIN_KINASE_ATP"/>
    <property type="match status" value="1"/>
</dbReference>
<evidence type="ECO:0000256" key="7">
    <source>
        <dbReference type="ARBA" id="ARBA00047899"/>
    </source>
</evidence>
<dbReference type="PROSITE" id="PS00108">
    <property type="entry name" value="PROTEIN_KINASE_ST"/>
    <property type="match status" value="1"/>
</dbReference>
<feature type="region of interest" description="Disordered" evidence="10">
    <location>
        <begin position="205"/>
        <end position="354"/>
    </location>
</feature>
<dbReference type="InterPro" id="IPR011009">
    <property type="entry name" value="Kinase-like_dom_sf"/>
</dbReference>
<feature type="compositionally biased region" description="Low complexity" evidence="10">
    <location>
        <begin position="764"/>
        <end position="779"/>
    </location>
</feature>
<comment type="caution">
    <text evidence="12">The sequence shown here is derived from an EMBL/GenBank/DDBJ whole genome shotgun (WGS) entry which is preliminary data.</text>
</comment>
<keyword evidence="13" id="KW-1185">Reference proteome</keyword>
<name>A0A836GP07_9TRYP</name>
<feature type="compositionally biased region" description="Low complexity" evidence="10">
    <location>
        <begin position="317"/>
        <end position="335"/>
    </location>
</feature>
<dbReference type="SMR" id="A0A836GP07"/>